<evidence type="ECO:0000313" key="3">
    <source>
        <dbReference type="Proteomes" id="UP000015101"/>
    </source>
</evidence>
<evidence type="ECO:0000313" key="1">
    <source>
        <dbReference type="EMBL" id="ESO02840.1"/>
    </source>
</evidence>
<dbReference type="KEGG" id="hro:HELRODRAFT_174269"/>
<keyword evidence="3" id="KW-1185">Reference proteome</keyword>
<dbReference type="InParanoid" id="T1F7X0"/>
<dbReference type="CTD" id="20204919"/>
<dbReference type="OMA" id="RITNILM"/>
<protein>
    <submittedName>
        <fullName evidence="1 2">Uncharacterized protein</fullName>
    </submittedName>
</protein>
<name>T1F7X0_HELRO</name>
<sequence>MEDKKGKFSVVGGFTACTAKSVNQRSEQTMQQQKRSVESQSDVFAVTRRWGRDDVRKDQITKSMLRKIPVENLAAHLNFWLKLNTPLSHSDFTIRIIPVAKLDANSLKEYLLEVITTIKYCGGRPISIICDNCPLNQRMYKNLATVLFKCQTTHCICIWFCKDRVFHLYARCLMVRLLAVFEAVKDNLEFQRGTVEFFKLITSWFKMMNVKDRYSYIKLRDDKREPWKFNCESFKKLEFICNVISTCKWQDTRKRCHKLTKFTADAFVVTSKFNIAASTELLSDHHFRYVIPAVFSQDPLEKFFGQARQRFGGNFYIDISDVIAAANVQRLHQLLKLDIIPKDDAQRACINCTASPDEQDLEMLQDITTEDTENLIQSDNCLKHKIIFVAGFLTCKYQQHLGNNDADDAQDFTLSSDFTQQLDREGLSIPKLSTVYLVHSAVHIISKLSPPKASCRKYVSTLLSYVDAPLSNNTMACRSLVNILLKAHVIHHSDREQELGCLRRRKKLQ</sequence>
<reference evidence="2" key="3">
    <citation type="submission" date="2015-06" db="UniProtKB">
        <authorList>
            <consortium name="EnsemblMetazoa"/>
        </authorList>
    </citation>
    <scope>IDENTIFICATION</scope>
</reference>
<gene>
    <name evidence="2" type="primary">20204919</name>
    <name evidence="1" type="ORF">HELRODRAFT_174269</name>
</gene>
<dbReference type="GeneID" id="20204919"/>
<organism evidence="2 3">
    <name type="scientific">Helobdella robusta</name>
    <name type="common">Californian leech</name>
    <dbReference type="NCBI Taxonomy" id="6412"/>
    <lineage>
        <taxon>Eukaryota</taxon>
        <taxon>Metazoa</taxon>
        <taxon>Spiralia</taxon>
        <taxon>Lophotrochozoa</taxon>
        <taxon>Annelida</taxon>
        <taxon>Clitellata</taxon>
        <taxon>Hirudinea</taxon>
        <taxon>Rhynchobdellida</taxon>
        <taxon>Glossiphoniidae</taxon>
        <taxon>Helobdella</taxon>
    </lineage>
</organism>
<proteinExistence type="predicted"/>
<dbReference type="EMBL" id="KB096716">
    <property type="protein sequence ID" value="ESO02840.1"/>
    <property type="molecule type" value="Genomic_DNA"/>
</dbReference>
<dbReference type="AlphaFoldDB" id="T1F7X0"/>
<evidence type="ECO:0000313" key="2">
    <source>
        <dbReference type="EnsemblMetazoa" id="HelroP174269"/>
    </source>
</evidence>
<reference evidence="3" key="1">
    <citation type="submission" date="2012-12" db="EMBL/GenBank/DDBJ databases">
        <authorList>
            <person name="Hellsten U."/>
            <person name="Grimwood J."/>
            <person name="Chapman J.A."/>
            <person name="Shapiro H."/>
            <person name="Aerts A."/>
            <person name="Otillar R.P."/>
            <person name="Terry A.Y."/>
            <person name="Boore J.L."/>
            <person name="Simakov O."/>
            <person name="Marletaz F."/>
            <person name="Cho S.-J."/>
            <person name="Edsinger-Gonzales E."/>
            <person name="Havlak P."/>
            <person name="Kuo D.-H."/>
            <person name="Larsson T."/>
            <person name="Lv J."/>
            <person name="Arendt D."/>
            <person name="Savage R."/>
            <person name="Osoegawa K."/>
            <person name="de Jong P."/>
            <person name="Lindberg D.R."/>
            <person name="Seaver E.C."/>
            <person name="Weisblat D.A."/>
            <person name="Putnam N.H."/>
            <person name="Grigoriev I.V."/>
            <person name="Rokhsar D.S."/>
        </authorList>
    </citation>
    <scope>NUCLEOTIDE SEQUENCE</scope>
</reference>
<reference evidence="1 3" key="2">
    <citation type="journal article" date="2013" name="Nature">
        <title>Insights into bilaterian evolution from three spiralian genomes.</title>
        <authorList>
            <person name="Simakov O."/>
            <person name="Marletaz F."/>
            <person name="Cho S.J."/>
            <person name="Edsinger-Gonzales E."/>
            <person name="Havlak P."/>
            <person name="Hellsten U."/>
            <person name="Kuo D.H."/>
            <person name="Larsson T."/>
            <person name="Lv J."/>
            <person name="Arendt D."/>
            <person name="Savage R."/>
            <person name="Osoegawa K."/>
            <person name="de Jong P."/>
            <person name="Grimwood J."/>
            <person name="Chapman J.A."/>
            <person name="Shapiro H."/>
            <person name="Aerts A."/>
            <person name="Otillar R.P."/>
            <person name="Terry A.Y."/>
            <person name="Boore J.L."/>
            <person name="Grigoriev I.V."/>
            <person name="Lindberg D.R."/>
            <person name="Seaver E.C."/>
            <person name="Weisblat D.A."/>
            <person name="Putnam N.H."/>
            <person name="Rokhsar D.S."/>
        </authorList>
    </citation>
    <scope>NUCLEOTIDE SEQUENCE</scope>
</reference>
<dbReference type="HOGENOM" id="CLU_535624_0_0_1"/>
<dbReference type="Proteomes" id="UP000015101">
    <property type="component" value="Unassembled WGS sequence"/>
</dbReference>
<dbReference type="EMBL" id="AMQM01004871">
    <property type="status" value="NOT_ANNOTATED_CDS"/>
    <property type="molecule type" value="Genomic_DNA"/>
</dbReference>
<dbReference type="EnsemblMetazoa" id="HelroT174269">
    <property type="protein sequence ID" value="HelroP174269"/>
    <property type="gene ID" value="HelroG174269"/>
</dbReference>
<dbReference type="OrthoDB" id="6496772at2759"/>
<accession>T1F7X0</accession>
<dbReference type="RefSeq" id="XP_009019054.1">
    <property type="nucleotide sequence ID" value="XM_009020806.1"/>
</dbReference>